<dbReference type="GO" id="GO:0000175">
    <property type="term" value="F:3'-5'-RNA exonuclease activity"/>
    <property type="evidence" value="ECO:0007669"/>
    <property type="project" value="TreeGrafter"/>
</dbReference>
<keyword evidence="5" id="KW-0548">Nucleotidyltransferase</keyword>
<dbReference type="SUPFAM" id="SSF54791">
    <property type="entry name" value="Eukaryotic type KH-domain (KH-domain type I)"/>
    <property type="match status" value="1"/>
</dbReference>
<sequence length="1463" mass="165986">MSLEFEKHYDVVLTNTDLVSTLVAAASSRVGKTALHLDPLDHYGQEWSALKLLDLIQLGSNPICYGPHNDFKTETILENDVQCQEIIHCEPSWHITNVQLDAESFNDLETCRRFIKDFSSTAQDEEIDQFQKHYYPKLLQIKSYKEAENIMNEIRSNLKSLNRFDNSFLLDITPRFLYTLCEMVDILRRSRVSEYLNYRKLSRILTPLVKRDTDNANDFSSESSFRLISVPFTKADVFQSTNLSLIEKRLFMKFSQFILSYKKSPQSFPQYESMSFEKCLSEHKITPKLQDLITCGVLMRSLQELSTKDAIDIIHNCLSAVNKFGSDRPYLLHEYGTEDIVQAFSRNSAVYGGTYCLESRANQFYVDLSTNRCKSIKFIHQGKEYQVELDFIVTNYQLSNMKQKAYKPKMISRAIVCSRESICFDGLSDYNNTSLLYLPTSITGSKFPVYVFEADHSTHTCPDGLHIQYFWCDSNGDPAIDELKPVINMVFASYHNTGKETETKITNKPEWIIYFNQRCDMPEYECQLPTNLFIANPPINELGFDSALNQARNIFQQIRLLRISSGKFAKLADGCAVVNTGDTNVMVTAVSVNNRSSISSGFVPLTVDYRQKAAAAGRIPTHHLRREIGQSEKEILISRIIDRSLRPLFPKGYNNETQLMCNVLSVDGQNDPDILAINAASAALAISDIPWNGPIGAVRVALDSNNEVITNPTRKELNESQLNLVLSVNEVGNVLMMEAFANEPILEQYLIKTISKAIRECKFIITAIKQLQKEIGKEKRPFEVEENNNEYFEAVHRLAYTRIYDVFSTHTHDKQSRDQALSLIRSDIGEILKEDFPSEANLLNEAYSATVKKIYTEIVLKTGIRCDGRDLNELRPISCEVDLFKPVHGSALFQRGQTQVLCTATLDSLDSTWRADSVTALTQGIKEKNFMLHYEFPKFATNEIGKSGGFGRREIGHGALAERALRPIVPVESQFTTRLLCEVLESNGSSSMASVCAGSLALLDAGVNISAPMAGVAIGLIQKDDEYRILTDISGMEDYFGEMDFKIAGTRKAFTALQLDCKLTNGLPFKILYEAIQKSNNARAQILNIMGEVIENPRQKSKETMPLSEQIEVPLNRRSRFLGVGWNNVKRMMMETGVSVTQDVEDLNMFNIFAPNQSAMTEAKEWINKILTEANIPELEFGSIYQCIVTEIRENGVMVQLHPSMNPTFLHLTQLDIRKVDHPSALGIEEGAQISVKYFGRDPVSGQIRISRKVLQALESQTVCSELTKGSTDILAVGMTKRRLIILTTTLYVYELDPSQFDEIRSPPYKILVNAHPSHARYRWPRSFPQLRARHSMIKYGFITGHIKDEIHIEYIVFVFDNGKHDKKWCTMALDIVADTIVDGLCDSMFKEYRMGTNSAIMTLSVAYKYKENEQKVCFKPTIYQKSGTTTFQVGCYPFDKCTKLVSLYVSHYLYDPYGSFII</sequence>
<dbReference type="PANTHER" id="PTHR11252">
    <property type="entry name" value="POLYRIBONUCLEOTIDE NUCLEOTIDYLTRANSFERASE"/>
    <property type="match status" value="1"/>
</dbReference>
<dbReference type="InterPro" id="IPR015848">
    <property type="entry name" value="PNPase_PH_RNA-bd_bac/org-type"/>
</dbReference>
<dbReference type="GO" id="GO:0005829">
    <property type="term" value="C:cytosol"/>
    <property type="evidence" value="ECO:0007669"/>
    <property type="project" value="TreeGrafter"/>
</dbReference>
<dbReference type="NCBIfam" id="TIGR03591">
    <property type="entry name" value="polynuc_phos"/>
    <property type="match status" value="1"/>
</dbReference>
<dbReference type="InterPro" id="IPR012162">
    <property type="entry name" value="PNPase"/>
</dbReference>
<dbReference type="InterPro" id="IPR020568">
    <property type="entry name" value="Ribosomal_Su5_D2-typ_SF"/>
</dbReference>
<dbReference type="EMBL" id="JAPWDV010000002">
    <property type="protein sequence ID" value="KAJ6219666.1"/>
    <property type="molecule type" value="Genomic_DNA"/>
</dbReference>
<evidence type="ECO:0000256" key="5">
    <source>
        <dbReference type="ARBA" id="ARBA00022695"/>
    </source>
</evidence>
<dbReference type="PROSITE" id="PS50126">
    <property type="entry name" value="S1"/>
    <property type="match status" value="1"/>
</dbReference>
<dbReference type="EC" id="2.7.7.8" evidence="3"/>
<dbReference type="SUPFAM" id="SSF55666">
    <property type="entry name" value="Ribonuclease PH domain 2-like"/>
    <property type="match status" value="2"/>
</dbReference>
<accession>A0A9Q0RMF4</accession>
<dbReference type="Gene3D" id="1.10.405.10">
    <property type="entry name" value="Guanine Nucleotide Dissociation Inhibitor, domain 1"/>
    <property type="match status" value="1"/>
</dbReference>
<dbReference type="InterPro" id="IPR036345">
    <property type="entry name" value="ExoRNase_PH_dom2_sf"/>
</dbReference>
<dbReference type="FunFam" id="3.30.230.70:FF:000001">
    <property type="entry name" value="Polyribonucleotide nucleotidyltransferase"/>
    <property type="match status" value="1"/>
</dbReference>
<dbReference type="SUPFAM" id="SSF51905">
    <property type="entry name" value="FAD/NAD(P)-binding domain"/>
    <property type="match status" value="1"/>
</dbReference>
<dbReference type="GO" id="GO:0000965">
    <property type="term" value="P:mitochondrial RNA 3'-end processing"/>
    <property type="evidence" value="ECO:0007669"/>
    <property type="project" value="TreeGrafter"/>
</dbReference>
<dbReference type="GO" id="GO:0004654">
    <property type="term" value="F:polyribonucleotide nucleotidyltransferase activity"/>
    <property type="evidence" value="ECO:0007669"/>
    <property type="project" value="UniProtKB-EC"/>
</dbReference>
<dbReference type="InterPro" id="IPR018203">
    <property type="entry name" value="GDP_dissociation_inhibitor"/>
</dbReference>
<evidence type="ECO:0000256" key="4">
    <source>
        <dbReference type="ARBA" id="ARBA00022679"/>
    </source>
</evidence>
<dbReference type="SUPFAM" id="SSF50249">
    <property type="entry name" value="Nucleic acid-binding proteins"/>
    <property type="match status" value="1"/>
</dbReference>
<dbReference type="InterPro" id="IPR001247">
    <property type="entry name" value="ExoRNase_PH_dom1"/>
</dbReference>
<dbReference type="GO" id="GO:0003723">
    <property type="term" value="F:RNA binding"/>
    <property type="evidence" value="ECO:0007669"/>
    <property type="project" value="UniProtKB-KW"/>
</dbReference>
<comment type="similarity">
    <text evidence="1">Belongs to the Rab GDI family.</text>
</comment>
<dbReference type="GO" id="GO:0000958">
    <property type="term" value="P:mitochondrial mRNA catabolic process"/>
    <property type="evidence" value="ECO:0007669"/>
    <property type="project" value="TreeGrafter"/>
</dbReference>
<gene>
    <name evidence="8" type="ORF">RDWZM_005478</name>
</gene>
<dbReference type="GO" id="GO:0005739">
    <property type="term" value="C:mitochondrion"/>
    <property type="evidence" value="ECO:0007669"/>
    <property type="project" value="TreeGrafter"/>
</dbReference>
<name>A0A9Q0RMF4_BLOTA</name>
<dbReference type="InterPro" id="IPR015847">
    <property type="entry name" value="ExoRNase_PH_dom2"/>
</dbReference>
<dbReference type="InterPro" id="IPR027408">
    <property type="entry name" value="PNPase/RNase_PH_dom_sf"/>
</dbReference>
<dbReference type="InterPro" id="IPR003029">
    <property type="entry name" value="S1_domain"/>
</dbReference>
<evidence type="ECO:0000313" key="9">
    <source>
        <dbReference type="Proteomes" id="UP001142055"/>
    </source>
</evidence>
<evidence type="ECO:0000256" key="1">
    <source>
        <dbReference type="ARBA" id="ARBA00005593"/>
    </source>
</evidence>
<keyword evidence="4" id="KW-0808">Transferase</keyword>
<organism evidence="8 9">
    <name type="scientific">Blomia tropicalis</name>
    <name type="common">Mite</name>
    <dbReference type="NCBI Taxonomy" id="40697"/>
    <lineage>
        <taxon>Eukaryota</taxon>
        <taxon>Metazoa</taxon>
        <taxon>Ecdysozoa</taxon>
        <taxon>Arthropoda</taxon>
        <taxon>Chelicerata</taxon>
        <taxon>Arachnida</taxon>
        <taxon>Acari</taxon>
        <taxon>Acariformes</taxon>
        <taxon>Sarcoptiformes</taxon>
        <taxon>Astigmata</taxon>
        <taxon>Glycyphagoidea</taxon>
        <taxon>Echimyopodidae</taxon>
        <taxon>Blomia</taxon>
    </lineage>
</organism>
<feature type="domain" description="S1 motif" evidence="7">
    <location>
        <begin position="1182"/>
        <end position="1253"/>
    </location>
</feature>
<dbReference type="CDD" id="cd09033">
    <property type="entry name" value="KH-I_PNPT1"/>
    <property type="match status" value="1"/>
</dbReference>
<dbReference type="InterPro" id="IPR036188">
    <property type="entry name" value="FAD/NAD-bd_sf"/>
</dbReference>
<dbReference type="SUPFAM" id="SSF54211">
    <property type="entry name" value="Ribosomal protein S5 domain 2-like"/>
    <property type="match status" value="2"/>
</dbReference>
<proteinExistence type="inferred from homology"/>
<comment type="similarity">
    <text evidence="2">Belongs to the polyribonucleotide nucleotidyltransferase family.</text>
</comment>
<evidence type="ECO:0000313" key="8">
    <source>
        <dbReference type="EMBL" id="KAJ6219666.1"/>
    </source>
</evidence>
<dbReference type="PRINTS" id="PR00891">
    <property type="entry name" value="RABGDIREP"/>
</dbReference>
<dbReference type="Pfam" id="PF03725">
    <property type="entry name" value="RNase_PH_C"/>
    <property type="match status" value="1"/>
</dbReference>
<comment type="caution">
    <text evidence="8">The sequence shown here is derived from an EMBL/GenBank/DDBJ whole genome shotgun (WGS) entry which is preliminary data.</text>
</comment>
<dbReference type="Gene3D" id="3.50.50.60">
    <property type="entry name" value="FAD/NAD(P)-binding domain"/>
    <property type="match status" value="1"/>
</dbReference>
<dbReference type="PANTHER" id="PTHR11252:SF0">
    <property type="entry name" value="POLYRIBONUCLEOTIDE NUCLEOTIDYLTRANSFERASE 1, MITOCHONDRIAL"/>
    <property type="match status" value="1"/>
</dbReference>
<dbReference type="NCBIfam" id="NF008805">
    <property type="entry name" value="PRK11824.1"/>
    <property type="match status" value="1"/>
</dbReference>
<dbReference type="Gene3D" id="3.30.230.70">
    <property type="entry name" value="GHMP Kinase, N-terminal domain"/>
    <property type="match status" value="2"/>
</dbReference>
<keyword evidence="9" id="KW-1185">Reference proteome</keyword>
<protein>
    <recommendedName>
        <fullName evidence="3">polyribonucleotide nucleotidyltransferase</fullName>
        <ecNumber evidence="3">2.7.7.8</ecNumber>
    </recommendedName>
</protein>
<dbReference type="Pfam" id="PF01138">
    <property type="entry name" value="RNase_PH"/>
    <property type="match status" value="2"/>
</dbReference>
<dbReference type="FunFam" id="2.40.50.140:FF:000113">
    <property type="entry name" value="polyribonucleotide nucleotidyltransferase 1, mitochondrial"/>
    <property type="match status" value="1"/>
</dbReference>
<dbReference type="CDD" id="cd11364">
    <property type="entry name" value="RNase_PH_PNPase_2"/>
    <property type="match status" value="1"/>
</dbReference>
<keyword evidence="6" id="KW-0694">RNA-binding</keyword>
<dbReference type="InterPro" id="IPR036612">
    <property type="entry name" value="KH_dom_type_1_sf"/>
</dbReference>
<dbReference type="Gene3D" id="3.30.519.10">
    <property type="entry name" value="Guanine Nucleotide Dissociation Inhibitor, domain 2"/>
    <property type="match status" value="1"/>
</dbReference>
<evidence type="ECO:0000259" key="7">
    <source>
        <dbReference type="PROSITE" id="PS50126"/>
    </source>
</evidence>
<dbReference type="GO" id="GO:0005092">
    <property type="term" value="F:GDP-dissociation inhibitor activity"/>
    <property type="evidence" value="ECO:0007669"/>
    <property type="project" value="InterPro"/>
</dbReference>
<dbReference type="Gene3D" id="3.30.1370.10">
    <property type="entry name" value="K Homology domain, type 1"/>
    <property type="match status" value="1"/>
</dbReference>
<evidence type="ECO:0000256" key="6">
    <source>
        <dbReference type="ARBA" id="ARBA00022884"/>
    </source>
</evidence>
<dbReference type="GO" id="GO:0007264">
    <property type="term" value="P:small GTPase-mediated signal transduction"/>
    <property type="evidence" value="ECO:0007669"/>
    <property type="project" value="InterPro"/>
</dbReference>
<reference evidence="8" key="1">
    <citation type="submission" date="2022-12" db="EMBL/GenBank/DDBJ databases">
        <title>Genome assemblies of Blomia tropicalis.</title>
        <authorList>
            <person name="Cui Y."/>
        </authorList>
    </citation>
    <scope>NUCLEOTIDE SEQUENCE</scope>
    <source>
        <tissue evidence="8">Adult mites</tissue>
    </source>
</reference>
<dbReference type="Pfam" id="PF00996">
    <property type="entry name" value="GDI"/>
    <property type="match status" value="1"/>
</dbReference>
<dbReference type="Proteomes" id="UP001142055">
    <property type="component" value="Chromosome 2"/>
</dbReference>
<dbReference type="InterPro" id="IPR012340">
    <property type="entry name" value="NA-bd_OB-fold"/>
</dbReference>
<evidence type="ECO:0000256" key="2">
    <source>
        <dbReference type="ARBA" id="ARBA00007404"/>
    </source>
</evidence>
<dbReference type="Gene3D" id="2.40.50.140">
    <property type="entry name" value="Nucleic acid-binding proteins"/>
    <property type="match status" value="1"/>
</dbReference>
<evidence type="ECO:0000256" key="3">
    <source>
        <dbReference type="ARBA" id="ARBA00012416"/>
    </source>
</evidence>
<dbReference type="Pfam" id="PF03726">
    <property type="entry name" value="PNPase"/>
    <property type="match status" value="1"/>
</dbReference>